<gene>
    <name evidence="7" type="ORF">GCM10007304_47680</name>
</gene>
<accession>A0A917G8J3</accession>
<evidence type="ECO:0000256" key="5">
    <source>
        <dbReference type="ARBA" id="ARBA00023163"/>
    </source>
</evidence>
<evidence type="ECO:0000313" key="7">
    <source>
        <dbReference type="EMBL" id="GGG28301.1"/>
    </source>
</evidence>
<dbReference type="GO" id="GO:0003677">
    <property type="term" value="F:DNA binding"/>
    <property type="evidence" value="ECO:0007669"/>
    <property type="project" value="UniProtKB-KW"/>
</dbReference>
<dbReference type="PROSITE" id="PS50931">
    <property type="entry name" value="HTH_LYSR"/>
    <property type="match status" value="1"/>
</dbReference>
<keyword evidence="4" id="KW-0010">Activator</keyword>
<dbReference type="PANTHER" id="PTHR30346:SF28">
    <property type="entry name" value="HTH-TYPE TRANSCRIPTIONAL REGULATOR CYNR"/>
    <property type="match status" value="1"/>
</dbReference>
<keyword evidence="5" id="KW-0804">Transcription</keyword>
<reference evidence="7" key="2">
    <citation type="submission" date="2020-09" db="EMBL/GenBank/DDBJ databases">
        <authorList>
            <person name="Sun Q."/>
            <person name="Sedlacek I."/>
        </authorList>
    </citation>
    <scope>NUCLEOTIDE SEQUENCE</scope>
    <source>
        <strain evidence="7">CCM 7905</strain>
    </source>
</reference>
<keyword evidence="8" id="KW-1185">Reference proteome</keyword>
<sequence>MELRQLEYFVAVAEEANFTRAAERVHISQSGVSAQIRQLERELGAELIDRTGRAATLTAAGDAALEHARAALASADATRRAVDEVTGMVRGRLDVGMVTACTLSPFFDATAAFHRSHPGIELSLTEGNSTDLLDDVRRGSLDTALVGVAERTPPDLASLTVFSERIVAAVPPGHPLLAVPSPTLIDVCAHPIVCLPFGTGVRTVFEKACAAEALTARVTLQASAPAAVADLAARGLGVAVLSETIATDYTDTLVAIALDVGIASLLALVWRPAVSPALGRFVEHCRAAF</sequence>
<dbReference type="Gene3D" id="3.40.190.290">
    <property type="match status" value="1"/>
</dbReference>
<comment type="similarity">
    <text evidence="1">Belongs to the LysR transcriptional regulatory family.</text>
</comment>
<dbReference type="InterPro" id="IPR000847">
    <property type="entry name" value="LysR_HTH_N"/>
</dbReference>
<organism evidence="7 8">
    <name type="scientific">Rhodococcoides trifolii</name>
    <dbReference type="NCBI Taxonomy" id="908250"/>
    <lineage>
        <taxon>Bacteria</taxon>
        <taxon>Bacillati</taxon>
        <taxon>Actinomycetota</taxon>
        <taxon>Actinomycetes</taxon>
        <taxon>Mycobacteriales</taxon>
        <taxon>Nocardiaceae</taxon>
        <taxon>Rhodococcoides</taxon>
    </lineage>
</organism>
<dbReference type="FunFam" id="1.10.10.10:FF:000001">
    <property type="entry name" value="LysR family transcriptional regulator"/>
    <property type="match status" value="1"/>
</dbReference>
<dbReference type="Gene3D" id="1.10.10.10">
    <property type="entry name" value="Winged helix-like DNA-binding domain superfamily/Winged helix DNA-binding domain"/>
    <property type="match status" value="1"/>
</dbReference>
<protein>
    <submittedName>
        <fullName evidence="7">LysR family transcriptional regulator</fullName>
    </submittedName>
</protein>
<dbReference type="Proteomes" id="UP000654257">
    <property type="component" value="Unassembled WGS sequence"/>
</dbReference>
<evidence type="ECO:0000256" key="3">
    <source>
        <dbReference type="ARBA" id="ARBA00023125"/>
    </source>
</evidence>
<dbReference type="Pfam" id="PF03466">
    <property type="entry name" value="LysR_substrate"/>
    <property type="match status" value="1"/>
</dbReference>
<dbReference type="GO" id="GO:0003700">
    <property type="term" value="F:DNA-binding transcription factor activity"/>
    <property type="evidence" value="ECO:0007669"/>
    <property type="project" value="InterPro"/>
</dbReference>
<dbReference type="InterPro" id="IPR005119">
    <property type="entry name" value="LysR_subst-bd"/>
</dbReference>
<keyword evidence="3" id="KW-0238">DNA-binding</keyword>
<reference evidence="7" key="1">
    <citation type="journal article" date="2014" name="Int. J. Syst. Evol. Microbiol.">
        <title>Complete genome sequence of Corynebacterium casei LMG S-19264T (=DSM 44701T), isolated from a smear-ripened cheese.</title>
        <authorList>
            <consortium name="US DOE Joint Genome Institute (JGI-PGF)"/>
            <person name="Walter F."/>
            <person name="Albersmeier A."/>
            <person name="Kalinowski J."/>
            <person name="Ruckert C."/>
        </authorList>
    </citation>
    <scope>NUCLEOTIDE SEQUENCE</scope>
    <source>
        <strain evidence="7">CCM 7905</strain>
    </source>
</reference>
<name>A0A917G8J3_9NOCA</name>
<evidence type="ECO:0000259" key="6">
    <source>
        <dbReference type="PROSITE" id="PS50931"/>
    </source>
</evidence>
<evidence type="ECO:0000313" key="8">
    <source>
        <dbReference type="Proteomes" id="UP000654257"/>
    </source>
</evidence>
<dbReference type="SUPFAM" id="SSF53850">
    <property type="entry name" value="Periplasmic binding protein-like II"/>
    <property type="match status" value="1"/>
</dbReference>
<dbReference type="AlphaFoldDB" id="A0A917G8J3"/>
<dbReference type="InterPro" id="IPR036390">
    <property type="entry name" value="WH_DNA-bd_sf"/>
</dbReference>
<comment type="caution">
    <text evidence="7">The sequence shown here is derived from an EMBL/GenBank/DDBJ whole genome shotgun (WGS) entry which is preliminary data.</text>
</comment>
<evidence type="ECO:0000256" key="4">
    <source>
        <dbReference type="ARBA" id="ARBA00023159"/>
    </source>
</evidence>
<dbReference type="PANTHER" id="PTHR30346">
    <property type="entry name" value="TRANSCRIPTIONAL DUAL REGULATOR HCAR-RELATED"/>
    <property type="match status" value="1"/>
</dbReference>
<dbReference type="GO" id="GO:0032993">
    <property type="term" value="C:protein-DNA complex"/>
    <property type="evidence" value="ECO:0007669"/>
    <property type="project" value="TreeGrafter"/>
</dbReference>
<feature type="domain" description="HTH lysR-type" evidence="6">
    <location>
        <begin position="1"/>
        <end position="58"/>
    </location>
</feature>
<dbReference type="Pfam" id="PF00126">
    <property type="entry name" value="HTH_1"/>
    <property type="match status" value="1"/>
</dbReference>
<dbReference type="RefSeq" id="WP_188547761.1">
    <property type="nucleotide sequence ID" value="NZ_BMCU01000007.1"/>
</dbReference>
<dbReference type="EMBL" id="BMCU01000007">
    <property type="protein sequence ID" value="GGG28301.1"/>
    <property type="molecule type" value="Genomic_DNA"/>
</dbReference>
<keyword evidence="2" id="KW-0805">Transcription regulation</keyword>
<proteinExistence type="inferred from homology"/>
<dbReference type="PRINTS" id="PR00039">
    <property type="entry name" value="HTHLYSR"/>
</dbReference>
<evidence type="ECO:0000256" key="2">
    <source>
        <dbReference type="ARBA" id="ARBA00023015"/>
    </source>
</evidence>
<evidence type="ECO:0000256" key="1">
    <source>
        <dbReference type="ARBA" id="ARBA00009437"/>
    </source>
</evidence>
<dbReference type="InterPro" id="IPR036388">
    <property type="entry name" value="WH-like_DNA-bd_sf"/>
</dbReference>
<dbReference type="SUPFAM" id="SSF46785">
    <property type="entry name" value="Winged helix' DNA-binding domain"/>
    <property type="match status" value="1"/>
</dbReference>